<protein>
    <submittedName>
        <fullName evidence="2">Uncharacterized protein</fullName>
    </submittedName>
</protein>
<feature type="compositionally biased region" description="Basic and acidic residues" evidence="1">
    <location>
        <begin position="236"/>
        <end position="246"/>
    </location>
</feature>
<dbReference type="InParanoid" id="E9GV50"/>
<dbReference type="AlphaFoldDB" id="E9GV50"/>
<dbReference type="EMBL" id="GL732567">
    <property type="protein sequence ID" value="EFX76672.1"/>
    <property type="molecule type" value="Genomic_DNA"/>
</dbReference>
<evidence type="ECO:0000313" key="2">
    <source>
        <dbReference type="EMBL" id="EFX76672.1"/>
    </source>
</evidence>
<feature type="compositionally biased region" description="Basic and acidic residues" evidence="1">
    <location>
        <begin position="83"/>
        <end position="99"/>
    </location>
</feature>
<evidence type="ECO:0000313" key="3">
    <source>
        <dbReference type="Proteomes" id="UP000000305"/>
    </source>
</evidence>
<dbReference type="HOGENOM" id="CLU_080534_0_0_1"/>
<gene>
    <name evidence="2" type="ORF">DAPPUDRAFT_248750</name>
</gene>
<evidence type="ECO:0000256" key="1">
    <source>
        <dbReference type="SAM" id="MobiDB-lite"/>
    </source>
</evidence>
<keyword evidence="3" id="KW-1185">Reference proteome</keyword>
<dbReference type="KEGG" id="dpx:DAPPUDRAFT_248750"/>
<dbReference type="PhylomeDB" id="E9GV50"/>
<name>E9GV50_DAPPU</name>
<organism evidence="2 3">
    <name type="scientific">Daphnia pulex</name>
    <name type="common">Water flea</name>
    <dbReference type="NCBI Taxonomy" id="6669"/>
    <lineage>
        <taxon>Eukaryota</taxon>
        <taxon>Metazoa</taxon>
        <taxon>Ecdysozoa</taxon>
        <taxon>Arthropoda</taxon>
        <taxon>Crustacea</taxon>
        <taxon>Branchiopoda</taxon>
        <taxon>Diplostraca</taxon>
        <taxon>Cladocera</taxon>
        <taxon>Anomopoda</taxon>
        <taxon>Daphniidae</taxon>
        <taxon>Daphnia</taxon>
    </lineage>
</organism>
<dbReference type="Proteomes" id="UP000000305">
    <property type="component" value="Unassembled WGS sequence"/>
</dbReference>
<feature type="region of interest" description="Disordered" evidence="1">
    <location>
        <begin position="79"/>
        <end position="99"/>
    </location>
</feature>
<accession>E9GV50</accession>
<feature type="region of interest" description="Disordered" evidence="1">
    <location>
        <begin position="225"/>
        <end position="246"/>
    </location>
</feature>
<sequence length="246" mass="27673">MTIDSYSSGAPSKVLHPSIEIGLDKARKKRAEARLRGEIPSWTPECLPKLYHNTPEGKRKNARKKREAYLSRPLVPAAVLPPDVHDPRAEEHQRRSRRDYVLEGLERGYPLREDPHDHRVFHTPAPLDGFLHIATKYLTPEQLEAARKPVFSGDIRYKPKEEDAIVVFSEPAPSTATPAAADSSSEEEDVLQVLADDDEVTGVAAALARSSLRVNQTKFVIKATRDPNGVGRGSTRGRERREYWRE</sequence>
<proteinExistence type="predicted"/>
<reference evidence="2 3" key="1">
    <citation type="journal article" date="2011" name="Science">
        <title>The ecoresponsive genome of Daphnia pulex.</title>
        <authorList>
            <person name="Colbourne J.K."/>
            <person name="Pfrender M.E."/>
            <person name="Gilbert D."/>
            <person name="Thomas W.K."/>
            <person name="Tucker A."/>
            <person name="Oakley T.H."/>
            <person name="Tokishita S."/>
            <person name="Aerts A."/>
            <person name="Arnold G.J."/>
            <person name="Basu M.K."/>
            <person name="Bauer D.J."/>
            <person name="Caceres C.E."/>
            <person name="Carmel L."/>
            <person name="Casola C."/>
            <person name="Choi J.H."/>
            <person name="Detter J.C."/>
            <person name="Dong Q."/>
            <person name="Dusheyko S."/>
            <person name="Eads B.D."/>
            <person name="Frohlich T."/>
            <person name="Geiler-Samerotte K.A."/>
            <person name="Gerlach D."/>
            <person name="Hatcher P."/>
            <person name="Jogdeo S."/>
            <person name="Krijgsveld J."/>
            <person name="Kriventseva E.V."/>
            <person name="Kultz D."/>
            <person name="Laforsch C."/>
            <person name="Lindquist E."/>
            <person name="Lopez J."/>
            <person name="Manak J.R."/>
            <person name="Muller J."/>
            <person name="Pangilinan J."/>
            <person name="Patwardhan R.P."/>
            <person name="Pitluck S."/>
            <person name="Pritham E.J."/>
            <person name="Rechtsteiner A."/>
            <person name="Rho M."/>
            <person name="Rogozin I.B."/>
            <person name="Sakarya O."/>
            <person name="Salamov A."/>
            <person name="Schaack S."/>
            <person name="Shapiro H."/>
            <person name="Shiga Y."/>
            <person name="Skalitzky C."/>
            <person name="Smith Z."/>
            <person name="Souvorov A."/>
            <person name="Sung W."/>
            <person name="Tang Z."/>
            <person name="Tsuchiya D."/>
            <person name="Tu H."/>
            <person name="Vos H."/>
            <person name="Wang M."/>
            <person name="Wolf Y.I."/>
            <person name="Yamagata H."/>
            <person name="Yamada T."/>
            <person name="Ye Y."/>
            <person name="Shaw J.R."/>
            <person name="Andrews J."/>
            <person name="Crease T.J."/>
            <person name="Tang H."/>
            <person name="Lucas S.M."/>
            <person name="Robertson H.M."/>
            <person name="Bork P."/>
            <person name="Koonin E.V."/>
            <person name="Zdobnov E.M."/>
            <person name="Grigoriev I.V."/>
            <person name="Lynch M."/>
            <person name="Boore J.L."/>
        </authorList>
    </citation>
    <scope>NUCLEOTIDE SEQUENCE [LARGE SCALE GENOMIC DNA]</scope>
</reference>